<organism evidence="3">
    <name type="scientific">Arthroderma gypseum (strain ATCC MYA-4604 / CBS 118893)</name>
    <name type="common">Microsporum gypseum</name>
    <dbReference type="NCBI Taxonomy" id="535722"/>
    <lineage>
        <taxon>Eukaryota</taxon>
        <taxon>Fungi</taxon>
        <taxon>Dikarya</taxon>
        <taxon>Ascomycota</taxon>
        <taxon>Pezizomycotina</taxon>
        <taxon>Eurotiomycetes</taxon>
        <taxon>Eurotiomycetidae</taxon>
        <taxon>Onygenales</taxon>
        <taxon>Arthrodermataceae</taxon>
        <taxon>Nannizzia</taxon>
    </lineage>
</organism>
<sequence>MFRAKNTQARKPWELQPRSSTSIAGRQTGRLSMHQYAQRSRPIIHPVPSNQRSSSEQLFRPPTSLNYLFNADNREDESNDSDNTEEEVDDDDSDEEEEEEDSEDAQEDDIPEPVWAYHVYRTEIDPADPNPRPVYISSHLNRLRAEDKMRDQIASCYSNLKERMRMEFRATFEEGFTEQTVEFGSGRTVTVRVEREIHEEPVKRKKRVKLERIPTKIYTIIEQVRTTPVGDNTSKLPIRVETEGMKYTEMSECFIRRNDANAQANRLMLAHLTCHLDEAKRFDLGVTGDIDTQARLYLHELDAGERLYDKKHVLPAVEDGVKKEVFIRVVEHLVRGPRN</sequence>
<dbReference type="AlphaFoldDB" id="E4URJ6"/>
<name>E4URJ6_ARTGP</name>
<protein>
    <submittedName>
        <fullName evidence="2">Uncharacterized protein</fullName>
    </submittedName>
</protein>
<feature type="region of interest" description="Disordered" evidence="1">
    <location>
        <begin position="1"/>
        <end position="113"/>
    </location>
</feature>
<dbReference type="GeneID" id="10030203"/>
<reference evidence="3" key="1">
    <citation type="journal article" date="2012" name="MBio">
        <title>Comparative genome analysis of Trichophyton rubrum and related dermatophytes reveals candidate genes involved in infection.</title>
        <authorList>
            <person name="Martinez D.A."/>
            <person name="Oliver B.G."/>
            <person name="Graeser Y."/>
            <person name="Goldberg J.M."/>
            <person name="Li W."/>
            <person name="Martinez-Rossi N.M."/>
            <person name="Monod M."/>
            <person name="Shelest E."/>
            <person name="Barton R.C."/>
            <person name="Birch E."/>
            <person name="Brakhage A.A."/>
            <person name="Chen Z."/>
            <person name="Gurr S.J."/>
            <person name="Heiman D."/>
            <person name="Heitman J."/>
            <person name="Kosti I."/>
            <person name="Rossi A."/>
            <person name="Saif S."/>
            <person name="Samalova M."/>
            <person name="Saunders C.W."/>
            <person name="Shea T."/>
            <person name="Summerbell R.C."/>
            <person name="Xu J."/>
            <person name="Young S."/>
            <person name="Zeng Q."/>
            <person name="Birren B.W."/>
            <person name="Cuomo C.A."/>
            <person name="White T.C."/>
        </authorList>
    </citation>
    <scope>NUCLEOTIDE SEQUENCE [LARGE SCALE GENOMIC DNA]</scope>
    <source>
        <strain evidence="3">ATCC MYA-4604 / CBS 118893</strain>
    </source>
</reference>
<proteinExistence type="predicted"/>
<dbReference type="Proteomes" id="UP000002669">
    <property type="component" value="Unassembled WGS sequence"/>
</dbReference>
<evidence type="ECO:0000256" key="1">
    <source>
        <dbReference type="SAM" id="MobiDB-lite"/>
    </source>
</evidence>
<dbReference type="VEuPathDB" id="FungiDB:MGYG_02429"/>
<dbReference type="EMBL" id="DS989823">
    <property type="protein sequence ID" value="EFQ99418.1"/>
    <property type="molecule type" value="Genomic_DNA"/>
</dbReference>
<keyword evidence="3" id="KW-1185">Reference proteome</keyword>
<dbReference type="RefSeq" id="XP_003174901.1">
    <property type="nucleotide sequence ID" value="XM_003174853.1"/>
</dbReference>
<dbReference type="HOGENOM" id="CLU_818803_0_0_1"/>
<dbReference type="InParanoid" id="E4URJ6"/>
<dbReference type="OrthoDB" id="4199595at2759"/>
<gene>
    <name evidence="2" type="ORF">MGYG_02429</name>
</gene>
<feature type="compositionally biased region" description="Acidic residues" evidence="1">
    <location>
        <begin position="74"/>
        <end position="111"/>
    </location>
</feature>
<dbReference type="eggNOG" id="ENOG502R9ZU">
    <property type="taxonomic scope" value="Eukaryota"/>
</dbReference>
<feature type="compositionally biased region" description="Polar residues" evidence="1">
    <location>
        <begin position="48"/>
        <end position="67"/>
    </location>
</feature>
<evidence type="ECO:0000313" key="3">
    <source>
        <dbReference type="Proteomes" id="UP000002669"/>
    </source>
</evidence>
<evidence type="ECO:0000313" key="2">
    <source>
        <dbReference type="EMBL" id="EFQ99418.1"/>
    </source>
</evidence>
<accession>E4URJ6</accession>
<dbReference type="STRING" id="535722.E4URJ6"/>